<accession>A0A9P9D8F6</accession>
<keyword evidence="6" id="KW-0503">Monooxygenase</keyword>
<dbReference type="PROSITE" id="PS00086">
    <property type="entry name" value="CYTOCHROME_P450"/>
    <property type="match status" value="1"/>
</dbReference>
<dbReference type="Pfam" id="PF00067">
    <property type="entry name" value="p450"/>
    <property type="match status" value="1"/>
</dbReference>
<evidence type="ECO:0000256" key="6">
    <source>
        <dbReference type="RuleBase" id="RU000461"/>
    </source>
</evidence>
<dbReference type="GO" id="GO:0004497">
    <property type="term" value="F:monooxygenase activity"/>
    <property type="evidence" value="ECO:0007669"/>
    <property type="project" value="UniProtKB-KW"/>
</dbReference>
<evidence type="ECO:0000313" key="8">
    <source>
        <dbReference type="EMBL" id="KAH7114327.1"/>
    </source>
</evidence>
<evidence type="ECO:0000256" key="5">
    <source>
        <dbReference type="PIRSR" id="PIRSR602403-1"/>
    </source>
</evidence>
<comment type="caution">
    <text evidence="8">The sequence shown here is derived from an EMBL/GenBank/DDBJ whole genome shotgun (WGS) entry which is preliminary data.</text>
</comment>
<dbReference type="PANTHER" id="PTHR47582">
    <property type="entry name" value="P450, PUTATIVE (EUROFUNG)-RELATED"/>
    <property type="match status" value="1"/>
</dbReference>
<keyword evidence="6" id="KW-0560">Oxidoreductase</keyword>
<feature type="signal peptide" evidence="7">
    <location>
        <begin position="1"/>
        <end position="20"/>
    </location>
</feature>
<gene>
    <name evidence="8" type="ORF">B0J11DRAFT_594891</name>
</gene>
<reference evidence="8" key="1">
    <citation type="journal article" date="2021" name="Nat. Commun.">
        <title>Genetic determinants of endophytism in the Arabidopsis root mycobiome.</title>
        <authorList>
            <person name="Mesny F."/>
            <person name="Miyauchi S."/>
            <person name="Thiergart T."/>
            <person name="Pickel B."/>
            <person name="Atanasova L."/>
            <person name="Karlsson M."/>
            <person name="Huettel B."/>
            <person name="Barry K.W."/>
            <person name="Haridas S."/>
            <person name="Chen C."/>
            <person name="Bauer D."/>
            <person name="Andreopoulos W."/>
            <person name="Pangilinan J."/>
            <person name="LaButti K."/>
            <person name="Riley R."/>
            <person name="Lipzen A."/>
            <person name="Clum A."/>
            <person name="Drula E."/>
            <person name="Henrissat B."/>
            <person name="Kohler A."/>
            <person name="Grigoriev I.V."/>
            <person name="Martin F.M."/>
            <person name="Hacquard S."/>
        </authorList>
    </citation>
    <scope>NUCLEOTIDE SEQUENCE</scope>
    <source>
        <strain evidence="8">MPI-CAGE-CH-0243</strain>
    </source>
</reference>
<dbReference type="EMBL" id="JAGMWT010000017">
    <property type="protein sequence ID" value="KAH7114327.1"/>
    <property type="molecule type" value="Genomic_DNA"/>
</dbReference>
<dbReference type="Proteomes" id="UP000700596">
    <property type="component" value="Unassembled WGS sequence"/>
</dbReference>
<dbReference type="InterPro" id="IPR001128">
    <property type="entry name" value="Cyt_P450"/>
</dbReference>
<comment type="similarity">
    <text evidence="2 6">Belongs to the cytochrome P450 family.</text>
</comment>
<keyword evidence="5 6" id="KW-0349">Heme</keyword>
<comment type="cofactor">
    <cofactor evidence="1 5">
        <name>heme</name>
        <dbReference type="ChEBI" id="CHEBI:30413"/>
    </cofactor>
</comment>
<protein>
    <submittedName>
        <fullName evidence="8">Cytochrome P450</fullName>
    </submittedName>
</protein>
<dbReference type="AlphaFoldDB" id="A0A9P9D8F6"/>
<dbReference type="PANTHER" id="PTHR47582:SF1">
    <property type="entry name" value="P450, PUTATIVE (EUROFUNG)-RELATED"/>
    <property type="match status" value="1"/>
</dbReference>
<keyword evidence="3 5" id="KW-0479">Metal-binding</keyword>
<keyword evidence="9" id="KW-1185">Reference proteome</keyword>
<dbReference type="InterPro" id="IPR002403">
    <property type="entry name" value="Cyt_P450_E_grp-IV"/>
</dbReference>
<dbReference type="GO" id="GO:0020037">
    <property type="term" value="F:heme binding"/>
    <property type="evidence" value="ECO:0007669"/>
    <property type="project" value="InterPro"/>
</dbReference>
<evidence type="ECO:0000256" key="1">
    <source>
        <dbReference type="ARBA" id="ARBA00001971"/>
    </source>
</evidence>
<dbReference type="Gene3D" id="1.10.630.10">
    <property type="entry name" value="Cytochrome P450"/>
    <property type="match status" value="1"/>
</dbReference>
<dbReference type="PRINTS" id="PR00465">
    <property type="entry name" value="EP450IV"/>
</dbReference>
<dbReference type="CDD" id="cd11040">
    <property type="entry name" value="CYP7_CYP8-like"/>
    <property type="match status" value="1"/>
</dbReference>
<dbReference type="OrthoDB" id="1470350at2759"/>
<evidence type="ECO:0000256" key="2">
    <source>
        <dbReference type="ARBA" id="ARBA00010617"/>
    </source>
</evidence>
<keyword evidence="4 5" id="KW-0408">Iron</keyword>
<feature type="binding site" description="axial binding residue" evidence="5">
    <location>
        <position position="440"/>
    </location>
    <ligand>
        <name>heme</name>
        <dbReference type="ChEBI" id="CHEBI:30413"/>
    </ligand>
    <ligandPart>
        <name>Fe</name>
        <dbReference type="ChEBI" id="CHEBI:18248"/>
    </ligandPart>
</feature>
<proteinExistence type="inferred from homology"/>
<evidence type="ECO:0000256" key="3">
    <source>
        <dbReference type="ARBA" id="ARBA00022723"/>
    </source>
</evidence>
<dbReference type="InterPro" id="IPR036396">
    <property type="entry name" value="Cyt_P450_sf"/>
</dbReference>
<evidence type="ECO:0000313" key="9">
    <source>
        <dbReference type="Proteomes" id="UP000700596"/>
    </source>
</evidence>
<name>A0A9P9D8F6_9PLEO</name>
<evidence type="ECO:0000256" key="4">
    <source>
        <dbReference type="ARBA" id="ARBA00023004"/>
    </source>
</evidence>
<keyword evidence="7" id="KW-0732">Signal</keyword>
<dbReference type="GO" id="GO:0005506">
    <property type="term" value="F:iron ion binding"/>
    <property type="evidence" value="ECO:0007669"/>
    <property type="project" value="InterPro"/>
</dbReference>
<sequence>MPATLIVSFLEATFVVFVLSHILQWSTQKAAEPPVVENAYPFIGPIIQMLRCKSQFHLRTSKKYRLPTHTLRLPGIRIYVLNKLSLITAAQKQHHVLSFGPIMGQAIGKIAGTSNAANENMTKDVLTDNGFLLGFNKTIYPTMAPGPSLDALTRRAASTFVDLIDRLKENDATSYQVSLSAWTRSTILRGTTDAVYGDANPFRDPSVEAAWYAFEPGVTALAMKFIPSFVTSKTRQARDILVQSFIKYFSVGCPKKASQFMKARYDHIIRHQVTSVQDIAKLEVAGAFSIITNSTPTAFWLLYHIFSDQAALEDCRLELSALVQERDGVCYLDIESIKASCPTICSIFHEVMRYYGVAQSMRAVLEDHMLDNAHLLRKGSMLMMPATVQHFDPSVWGSDVNHFNYKRFIKSTSDKAGHNFDSKLGNNGAFRGFGGGLHLCPGRHFAINEIISFAALMVLRFDIVPAGDGSWPVIRTDSLSSKGSAIIMPDHDLEVILCPRENRKWAICSKISR</sequence>
<dbReference type="SUPFAM" id="SSF48264">
    <property type="entry name" value="Cytochrome P450"/>
    <property type="match status" value="1"/>
</dbReference>
<dbReference type="InterPro" id="IPR017972">
    <property type="entry name" value="Cyt_P450_CS"/>
</dbReference>
<organism evidence="8 9">
    <name type="scientific">Dendryphion nanum</name>
    <dbReference type="NCBI Taxonomy" id="256645"/>
    <lineage>
        <taxon>Eukaryota</taxon>
        <taxon>Fungi</taxon>
        <taxon>Dikarya</taxon>
        <taxon>Ascomycota</taxon>
        <taxon>Pezizomycotina</taxon>
        <taxon>Dothideomycetes</taxon>
        <taxon>Pleosporomycetidae</taxon>
        <taxon>Pleosporales</taxon>
        <taxon>Torulaceae</taxon>
        <taxon>Dendryphion</taxon>
    </lineage>
</organism>
<evidence type="ECO:0000256" key="7">
    <source>
        <dbReference type="SAM" id="SignalP"/>
    </source>
</evidence>
<dbReference type="InterPro" id="IPR053007">
    <property type="entry name" value="CYP450_monoxygenase_sec-met"/>
</dbReference>
<dbReference type="GO" id="GO:0016705">
    <property type="term" value="F:oxidoreductase activity, acting on paired donors, with incorporation or reduction of molecular oxygen"/>
    <property type="evidence" value="ECO:0007669"/>
    <property type="project" value="InterPro"/>
</dbReference>
<feature type="chain" id="PRO_5040424087" evidence="7">
    <location>
        <begin position="21"/>
        <end position="513"/>
    </location>
</feature>